<evidence type="ECO:0000256" key="2">
    <source>
        <dbReference type="SAM" id="Phobius"/>
    </source>
</evidence>
<dbReference type="Proteomes" id="UP000032552">
    <property type="component" value="Unassembled WGS sequence"/>
</dbReference>
<dbReference type="GeneID" id="57090297"/>
<dbReference type="AlphaFoldDB" id="A0A0C9PRE1"/>
<dbReference type="RefSeq" id="WP_003564777.1">
    <property type="nucleotide sequence ID" value="NZ_BAYM01000244.1"/>
</dbReference>
<keyword evidence="2" id="KW-0472">Membrane</keyword>
<feature type="coiled-coil region" evidence="1">
    <location>
        <begin position="225"/>
        <end position="252"/>
    </location>
</feature>
<proteinExistence type="predicted"/>
<sequence>MINPQTATCLVDGKVYAISDGLFLSDLEPKLANIIRNDYPKATKNSFICNPHLLTYRLERMRRQQRQDARAHDKINRKMSQALVKDNFQLTNVYDNMEATITFGERIADAVAKYAGSWPFIIIFSGFMIVWMILNTVGIFGAKFDPFPFILLNLFLSMIAALQAPLIMMSQNRAAEYDRLEAKNDYHVNLKSEEEIRLLHSKLDHIISDDNPNLFESQRLTVEVLGEMVNQLTETRQQLELLKATQDQANKDIAIDQKNKTNE</sequence>
<keyword evidence="2" id="KW-0812">Transmembrane</keyword>
<dbReference type="Pfam" id="PF06210">
    <property type="entry name" value="DUF1003"/>
    <property type="match status" value="1"/>
</dbReference>
<feature type="transmembrane region" description="Helical" evidence="2">
    <location>
        <begin position="120"/>
        <end position="141"/>
    </location>
</feature>
<evidence type="ECO:0000256" key="1">
    <source>
        <dbReference type="SAM" id="Coils"/>
    </source>
</evidence>
<accession>A0A0C9PRE1</accession>
<comment type="caution">
    <text evidence="3">The sequence shown here is derived from an EMBL/GenBank/DDBJ whole genome shotgun (WGS) entry which is preliminary data.</text>
</comment>
<dbReference type="InterPro" id="IPR010406">
    <property type="entry name" value="DUF1003"/>
</dbReference>
<name>A0A0C9PRE1_LACPA</name>
<feature type="transmembrane region" description="Helical" evidence="2">
    <location>
        <begin position="147"/>
        <end position="169"/>
    </location>
</feature>
<protein>
    <submittedName>
        <fullName evidence="3">Cyclic nucleotide-binding domain-containing protein</fullName>
    </submittedName>
</protein>
<dbReference type="PANTHER" id="PTHR41386">
    <property type="entry name" value="INTEGRAL MEMBRANE PROTEIN-RELATED"/>
    <property type="match status" value="1"/>
</dbReference>
<reference evidence="4" key="1">
    <citation type="submission" date="2014-05" db="EMBL/GenBank/DDBJ databases">
        <title>Whole genome sequencing of Lactobacillus casei NRIC0644.</title>
        <authorList>
            <person name="Atarashi H."/>
            <person name="Yoshida Y."/>
            <person name="Fujimura S."/>
            <person name="Tanaka N."/>
            <person name="Shiwa Y."/>
            <person name="Yoshikawa H."/>
            <person name="Okada S."/>
            <person name="Nakagawa J."/>
        </authorList>
    </citation>
    <scope>NUCLEOTIDE SEQUENCE [LARGE SCALE GENOMIC DNA]</scope>
    <source>
        <strain evidence="4">NRIC0644</strain>
    </source>
</reference>
<evidence type="ECO:0000313" key="4">
    <source>
        <dbReference type="Proteomes" id="UP000032552"/>
    </source>
</evidence>
<evidence type="ECO:0000313" key="3">
    <source>
        <dbReference type="EMBL" id="GAN37546.1"/>
    </source>
</evidence>
<keyword evidence="2" id="KW-1133">Transmembrane helix</keyword>
<organism evidence="3 4">
    <name type="scientific">Lacticaseibacillus paracasei NRIC 0644</name>
    <dbReference type="NCBI Taxonomy" id="1435038"/>
    <lineage>
        <taxon>Bacteria</taxon>
        <taxon>Bacillati</taxon>
        <taxon>Bacillota</taxon>
        <taxon>Bacilli</taxon>
        <taxon>Lactobacillales</taxon>
        <taxon>Lactobacillaceae</taxon>
        <taxon>Lacticaseibacillus</taxon>
    </lineage>
</organism>
<dbReference type="EMBL" id="BAYM01000244">
    <property type="protein sequence ID" value="GAN37546.1"/>
    <property type="molecule type" value="Genomic_DNA"/>
</dbReference>
<gene>
    <name evidence="3" type="ORF">LC0644_2135</name>
</gene>
<keyword evidence="1" id="KW-0175">Coiled coil</keyword>
<dbReference type="PANTHER" id="PTHR41386:SF1">
    <property type="entry name" value="MEMBRANE PROTEIN"/>
    <property type="match status" value="1"/>
</dbReference>